<dbReference type="PANTHER" id="PTHR10173:SF52">
    <property type="entry name" value="METHIONINE-R-SULFOXIDE REDUCTASE B1"/>
    <property type="match status" value="1"/>
</dbReference>
<feature type="active site" description="Nucleophile" evidence="4">
    <location>
        <position position="119"/>
    </location>
</feature>
<dbReference type="EMBL" id="JAEDAH010000020">
    <property type="protein sequence ID" value="MCA6062945.1"/>
    <property type="molecule type" value="Genomic_DNA"/>
</dbReference>
<dbReference type="PROSITE" id="PS51790">
    <property type="entry name" value="MSRB"/>
    <property type="match status" value="1"/>
</dbReference>
<dbReference type="HAMAP" id="MF_01400">
    <property type="entry name" value="MsrB"/>
    <property type="match status" value="1"/>
</dbReference>
<dbReference type="GO" id="GO:0033743">
    <property type="term" value="F:peptide-methionine (R)-S-oxide reductase activity"/>
    <property type="evidence" value="ECO:0007669"/>
    <property type="project" value="UniProtKB-EC"/>
</dbReference>
<dbReference type="Gene3D" id="2.170.150.20">
    <property type="entry name" value="Peptide methionine sulfoxide reductase"/>
    <property type="match status" value="1"/>
</dbReference>
<protein>
    <recommendedName>
        <fullName evidence="4">Peptide methionine sulfoxide reductase MsrB</fullName>
        <ecNumber evidence="4">1.8.4.12</ecNumber>
    </recommendedName>
    <alternativeName>
        <fullName evidence="4">Peptide-methionine (R)-S-oxide reductase</fullName>
    </alternativeName>
</protein>
<dbReference type="Proteomes" id="UP000714380">
    <property type="component" value="Unassembled WGS sequence"/>
</dbReference>
<feature type="domain" description="MsrB" evidence="5">
    <location>
        <begin position="8"/>
        <end position="130"/>
    </location>
</feature>
<name>A0ABS7ZRD4_9GAMM</name>
<keyword evidence="4" id="KW-0479">Metal-binding</keyword>
<keyword evidence="7" id="KW-1185">Reference proteome</keyword>
<comment type="caution">
    <text evidence="6">The sequence shown here is derived from an EMBL/GenBank/DDBJ whole genome shotgun (WGS) entry which is preliminary data.</text>
</comment>
<dbReference type="RefSeq" id="WP_225672451.1">
    <property type="nucleotide sequence ID" value="NZ_JAEDAH010000020.1"/>
</dbReference>
<feature type="binding site" evidence="4">
    <location>
        <position position="47"/>
    </location>
    <ligand>
        <name>Zn(2+)</name>
        <dbReference type="ChEBI" id="CHEBI:29105"/>
    </ligand>
</feature>
<dbReference type="PANTHER" id="PTHR10173">
    <property type="entry name" value="METHIONINE SULFOXIDE REDUCTASE"/>
    <property type="match status" value="1"/>
</dbReference>
<dbReference type="SUPFAM" id="SSF51316">
    <property type="entry name" value="Mss4-like"/>
    <property type="match status" value="1"/>
</dbReference>
<proteinExistence type="inferred from homology"/>
<evidence type="ECO:0000256" key="2">
    <source>
        <dbReference type="ARBA" id="ARBA00023002"/>
    </source>
</evidence>
<evidence type="ECO:0000256" key="4">
    <source>
        <dbReference type="HAMAP-Rule" id="MF_01400"/>
    </source>
</evidence>
<dbReference type="InterPro" id="IPR011057">
    <property type="entry name" value="Mss4-like_sf"/>
</dbReference>
<dbReference type="NCBIfam" id="TIGR00357">
    <property type="entry name" value="peptide-methionine (R)-S-oxide reductase MsrB"/>
    <property type="match status" value="1"/>
</dbReference>
<comment type="similarity">
    <text evidence="1 4">Belongs to the MsrB Met sulfoxide reductase family.</text>
</comment>
<organism evidence="6 7">
    <name type="scientific">Thalassolituus marinus</name>
    <dbReference type="NCBI Taxonomy" id="671053"/>
    <lineage>
        <taxon>Bacteria</taxon>
        <taxon>Pseudomonadati</taxon>
        <taxon>Pseudomonadota</taxon>
        <taxon>Gammaproteobacteria</taxon>
        <taxon>Oceanospirillales</taxon>
        <taxon>Oceanospirillaceae</taxon>
        <taxon>Thalassolituus</taxon>
    </lineage>
</organism>
<accession>A0ABS7ZRD4</accession>
<keyword evidence="2 4" id="KW-0560">Oxidoreductase</keyword>
<evidence type="ECO:0000256" key="1">
    <source>
        <dbReference type="ARBA" id="ARBA00007174"/>
    </source>
</evidence>
<evidence type="ECO:0000259" key="5">
    <source>
        <dbReference type="PROSITE" id="PS51790"/>
    </source>
</evidence>
<evidence type="ECO:0000313" key="7">
    <source>
        <dbReference type="Proteomes" id="UP000714380"/>
    </source>
</evidence>
<reference evidence="6 7" key="1">
    <citation type="submission" date="2020-12" db="EMBL/GenBank/DDBJ databases">
        <title>Novel Thalassolituus-related marine hydrocarbonoclastic bacteria mediated algae-derived hydrocarbons mineralization in twilight zone of the northern South China Sea.</title>
        <authorList>
            <person name="Dong C."/>
        </authorList>
    </citation>
    <scope>NUCLEOTIDE SEQUENCE [LARGE SCALE GENOMIC DNA]</scope>
    <source>
        <strain evidence="6 7">IMCC1826</strain>
    </source>
</reference>
<feature type="binding site" evidence="4">
    <location>
        <position position="50"/>
    </location>
    <ligand>
        <name>Zn(2+)</name>
        <dbReference type="ChEBI" id="CHEBI:29105"/>
    </ligand>
</feature>
<comment type="cofactor">
    <cofactor evidence="4">
        <name>Zn(2+)</name>
        <dbReference type="ChEBI" id="CHEBI:29105"/>
    </cofactor>
    <text evidence="4">Binds 1 zinc ion per subunit. The zinc ion is important for the structural integrity of the protein.</text>
</comment>
<sequence>MKKTVKSPEEWAAQLDPQTYHVTREAGTERAFTGEYWDCKDAGVYHCVCCGEPLFLSDSKYDSGCGWPSFFQPLSGDAIDEHTDTSHFMVRTEVRCSRCDAHLGHVFTDGPAPTGLRYCINSASLKLKREHD</sequence>
<dbReference type="InterPro" id="IPR028427">
    <property type="entry name" value="Met_Sox_Rdtase_MsrB"/>
</dbReference>
<keyword evidence="4" id="KW-0862">Zinc</keyword>
<comment type="catalytic activity">
    <reaction evidence="3 4">
        <text>L-methionyl-[protein] + [thioredoxin]-disulfide + H2O = L-methionyl-(R)-S-oxide-[protein] + [thioredoxin]-dithiol</text>
        <dbReference type="Rhea" id="RHEA:24164"/>
        <dbReference type="Rhea" id="RHEA-COMP:10698"/>
        <dbReference type="Rhea" id="RHEA-COMP:10700"/>
        <dbReference type="Rhea" id="RHEA-COMP:12313"/>
        <dbReference type="Rhea" id="RHEA-COMP:12314"/>
        <dbReference type="ChEBI" id="CHEBI:15377"/>
        <dbReference type="ChEBI" id="CHEBI:16044"/>
        <dbReference type="ChEBI" id="CHEBI:29950"/>
        <dbReference type="ChEBI" id="CHEBI:45764"/>
        <dbReference type="ChEBI" id="CHEBI:50058"/>
        <dbReference type="EC" id="1.8.4.12"/>
    </reaction>
</comment>
<dbReference type="Pfam" id="PF01641">
    <property type="entry name" value="SelR"/>
    <property type="match status" value="1"/>
</dbReference>
<dbReference type="EC" id="1.8.4.12" evidence="4"/>
<evidence type="ECO:0000313" key="6">
    <source>
        <dbReference type="EMBL" id="MCA6062945.1"/>
    </source>
</evidence>
<dbReference type="InterPro" id="IPR002579">
    <property type="entry name" value="Met_Sox_Rdtase_MsrB_dom"/>
</dbReference>
<feature type="binding site" evidence="4">
    <location>
        <position position="96"/>
    </location>
    <ligand>
        <name>Zn(2+)</name>
        <dbReference type="ChEBI" id="CHEBI:29105"/>
    </ligand>
</feature>
<feature type="binding site" evidence="4">
    <location>
        <position position="99"/>
    </location>
    <ligand>
        <name>Zn(2+)</name>
        <dbReference type="ChEBI" id="CHEBI:29105"/>
    </ligand>
</feature>
<evidence type="ECO:0000256" key="3">
    <source>
        <dbReference type="ARBA" id="ARBA00048488"/>
    </source>
</evidence>
<gene>
    <name evidence="4 6" type="primary">msrB</name>
    <name evidence="6" type="ORF">I9W95_04905</name>
</gene>